<name>A0ABT8CX45_9FLAO</name>
<dbReference type="Proteomes" id="UP001242368">
    <property type="component" value="Unassembled WGS sequence"/>
</dbReference>
<dbReference type="EMBL" id="JAUFQU010000001">
    <property type="protein sequence ID" value="MDN3707604.1"/>
    <property type="molecule type" value="Genomic_DNA"/>
</dbReference>
<evidence type="ECO:0000313" key="1">
    <source>
        <dbReference type="EMBL" id="MDN3707604.1"/>
    </source>
</evidence>
<keyword evidence="1" id="KW-0378">Hydrolase</keyword>
<evidence type="ECO:0000313" key="2">
    <source>
        <dbReference type="Proteomes" id="UP001242368"/>
    </source>
</evidence>
<proteinExistence type="predicted"/>
<dbReference type="Pfam" id="PF10117">
    <property type="entry name" value="McrBC"/>
    <property type="match status" value="1"/>
</dbReference>
<sequence length="420" mass="48894">MTRLKNRIQVFEHNKLIIGRQYDGVLFSKKHYDALFKLNELHNDKYFRPLPGSIYFKQYVGVIQVEGLTIEILPKIDKASTDTNLWQEVLIDMLRVARKIKVQNTDNANVEKQNRHLLDIYFEWYLNEVKALIHGGLIKQYYQQTANVKALKGKLEFAGHLSRNAVHKERFYTTHQVYGTDHHIHQIISKALDIIEHFSKNSYIYSLCKTVKASFPEVSRITVTPDTFNKLKENRKAAPYSTALEIAKFIILQYAPNIKNGNENMLALLFDMNMLWEQYILAKLKTAAANKNLIIHHQWGKPFWKTNKNKPDIVIEKKSGDENQKYFIIDTKWKNISGSNPSIQDLRQMYAYNDYWSSTDAMLLYPAIHSKFDGFAEFNPIAGKTEHHKCGIAQLSIFLPDTNKLNHDIGNEILKWFGIK</sequence>
<accession>A0ABT8CX45</accession>
<gene>
    <name evidence="1" type="ORF">QW060_10710</name>
</gene>
<keyword evidence="2" id="KW-1185">Reference proteome</keyword>
<keyword evidence="1" id="KW-0540">Nuclease</keyword>
<organism evidence="1 2">
    <name type="scientific">Paenimyroides ceti</name>
    <dbReference type="NCBI Taxonomy" id="395087"/>
    <lineage>
        <taxon>Bacteria</taxon>
        <taxon>Pseudomonadati</taxon>
        <taxon>Bacteroidota</taxon>
        <taxon>Flavobacteriia</taxon>
        <taxon>Flavobacteriales</taxon>
        <taxon>Flavobacteriaceae</taxon>
        <taxon>Paenimyroides</taxon>
    </lineage>
</organism>
<dbReference type="InterPro" id="IPR019292">
    <property type="entry name" value="McrC"/>
</dbReference>
<dbReference type="RefSeq" id="WP_290363576.1">
    <property type="nucleotide sequence ID" value="NZ_JAUFQU010000001.1"/>
</dbReference>
<dbReference type="PANTHER" id="PTHR38733">
    <property type="entry name" value="PROTEIN MCRC"/>
    <property type="match status" value="1"/>
</dbReference>
<dbReference type="PANTHER" id="PTHR38733:SF1">
    <property type="entry name" value="TYPE IV METHYL-DIRECTED RESTRICTION ENZYME ECOKMCRBC"/>
    <property type="match status" value="1"/>
</dbReference>
<reference evidence="2" key="1">
    <citation type="journal article" date="2019" name="Int. J. Syst. Evol. Microbiol.">
        <title>The Global Catalogue of Microorganisms (GCM) 10K type strain sequencing project: providing services to taxonomists for standard genome sequencing and annotation.</title>
        <authorList>
            <consortium name="The Broad Institute Genomics Platform"/>
            <consortium name="The Broad Institute Genome Sequencing Center for Infectious Disease"/>
            <person name="Wu L."/>
            <person name="Ma J."/>
        </authorList>
    </citation>
    <scope>NUCLEOTIDE SEQUENCE [LARGE SCALE GENOMIC DNA]</scope>
    <source>
        <strain evidence="2">CECT 7184</strain>
    </source>
</reference>
<dbReference type="GO" id="GO:0004519">
    <property type="term" value="F:endonuclease activity"/>
    <property type="evidence" value="ECO:0007669"/>
    <property type="project" value="UniProtKB-KW"/>
</dbReference>
<protein>
    <submittedName>
        <fullName evidence="1">Restriction endonuclease</fullName>
    </submittedName>
</protein>
<comment type="caution">
    <text evidence="1">The sequence shown here is derived from an EMBL/GenBank/DDBJ whole genome shotgun (WGS) entry which is preliminary data.</text>
</comment>
<keyword evidence="1" id="KW-0255">Endonuclease</keyword>